<dbReference type="KEGG" id="lact:D7I46_03290"/>
<dbReference type="RefSeq" id="WP_120771584.1">
    <property type="nucleotide sequence ID" value="NZ_CP032627.1"/>
</dbReference>
<dbReference type="OrthoDB" id="2242194at2"/>
<protein>
    <submittedName>
        <fullName evidence="1">Uncharacterized protein</fullName>
    </submittedName>
</protein>
<accession>A0A387BGD9</accession>
<keyword evidence="2" id="KW-1185">Reference proteome</keyword>
<evidence type="ECO:0000313" key="1">
    <source>
        <dbReference type="EMBL" id="AYG00196.1"/>
    </source>
</evidence>
<dbReference type="Proteomes" id="UP000269374">
    <property type="component" value="Chromosome"/>
</dbReference>
<proteinExistence type="predicted"/>
<dbReference type="AlphaFoldDB" id="A0A387BGD9"/>
<sequence length="122" mass="13824">MEQRKVGATKIKRATIKQFVDIDPVIESEMMKLVIDSYLQGNQSRTFSNGTEVEVSIHQGNKEHVHLFIEESHKSTVEIYQGKGKITILKNIGSEDIGYLLPFIKCLGISDTSPLQEYLQEI</sequence>
<evidence type="ECO:0000313" key="2">
    <source>
        <dbReference type="Proteomes" id="UP000269374"/>
    </source>
</evidence>
<organism evidence="1 2">
    <name type="scientific">Lactococcus allomyrinae</name>
    <dbReference type="NCBI Taxonomy" id="2419773"/>
    <lineage>
        <taxon>Bacteria</taxon>
        <taxon>Bacillati</taxon>
        <taxon>Bacillota</taxon>
        <taxon>Bacilli</taxon>
        <taxon>Lactobacillales</taxon>
        <taxon>Streptococcaceae</taxon>
        <taxon>Lactococcus</taxon>
    </lineage>
</organism>
<reference evidence="1 2" key="1">
    <citation type="submission" date="2018-09" db="EMBL/GenBank/DDBJ databases">
        <title>Genome sequencing of strain 1JSPR-7.</title>
        <authorList>
            <person name="Heo J."/>
            <person name="Kim S.-J."/>
            <person name="Kwon S.-W."/>
        </authorList>
    </citation>
    <scope>NUCLEOTIDE SEQUENCE [LARGE SCALE GENOMIC DNA]</scope>
    <source>
        <strain evidence="1 2">1JSPR-7</strain>
    </source>
</reference>
<name>A0A387BGD9_9LACT</name>
<dbReference type="EMBL" id="CP032627">
    <property type="protein sequence ID" value="AYG00196.1"/>
    <property type="molecule type" value="Genomic_DNA"/>
</dbReference>
<gene>
    <name evidence="1" type="ORF">D7I46_03290</name>
</gene>